<dbReference type="GeneID" id="111147724"/>
<dbReference type="AlphaFoldDB" id="A0A2Y9JJ69"/>
<proteinExistence type="predicted"/>
<dbReference type="Proteomes" id="UP000248482">
    <property type="component" value="Unplaced"/>
</dbReference>
<evidence type="ECO:0000256" key="1">
    <source>
        <dbReference type="SAM" id="MobiDB-lite"/>
    </source>
</evidence>
<keyword evidence="2" id="KW-1185">Reference proteome</keyword>
<protein>
    <submittedName>
        <fullName evidence="3">LOW QUALITY PROTEIN: uncharacterized protein C6orf223 homolog</fullName>
    </submittedName>
</protein>
<gene>
    <name evidence="3" type="primary">LOC111147724</name>
</gene>
<dbReference type="RefSeq" id="XP_022359654.1">
    <property type="nucleotide sequence ID" value="XM_022503946.1"/>
</dbReference>
<evidence type="ECO:0000313" key="3">
    <source>
        <dbReference type="RefSeq" id="XP_022359654.1"/>
    </source>
</evidence>
<dbReference type="OrthoDB" id="9802267at2759"/>
<accession>A0A2Y9JJ69</accession>
<dbReference type="KEGG" id="elk:111147724"/>
<reference evidence="3" key="1">
    <citation type="submission" date="2025-08" db="UniProtKB">
        <authorList>
            <consortium name="RefSeq"/>
        </authorList>
    </citation>
    <scope>IDENTIFICATION</scope>
    <source>
        <tissue evidence="3">Blood</tissue>
    </source>
</reference>
<dbReference type="CTD" id="221416"/>
<sequence>MMPLTEAGAPAQGGGPAGMGLLKIRASRRGETSRVLEDRKSRGRRWRLPRQESFLHGLCRPLRPHPGFGESDSAELASLHLLPRTRSARRNYRIAGARLMRSNYPPPLSSAALCCAGPTRPN</sequence>
<evidence type="ECO:0000313" key="2">
    <source>
        <dbReference type="Proteomes" id="UP000248482"/>
    </source>
</evidence>
<name>A0A2Y9JJ69_ENHLU</name>
<organism evidence="2 3">
    <name type="scientific">Enhydra lutris kenyoni</name>
    <name type="common">northern sea otter</name>
    <dbReference type="NCBI Taxonomy" id="391180"/>
    <lineage>
        <taxon>Eukaryota</taxon>
        <taxon>Metazoa</taxon>
        <taxon>Chordata</taxon>
        <taxon>Craniata</taxon>
        <taxon>Vertebrata</taxon>
        <taxon>Euteleostomi</taxon>
        <taxon>Mammalia</taxon>
        <taxon>Eutheria</taxon>
        <taxon>Laurasiatheria</taxon>
        <taxon>Carnivora</taxon>
        <taxon>Caniformia</taxon>
        <taxon>Musteloidea</taxon>
        <taxon>Mustelidae</taxon>
        <taxon>Lutrinae</taxon>
        <taxon>Enhydra</taxon>
    </lineage>
</organism>
<feature type="region of interest" description="Disordered" evidence="1">
    <location>
        <begin position="1"/>
        <end position="20"/>
    </location>
</feature>